<dbReference type="AlphaFoldDB" id="A0A6C2YHK6"/>
<keyword evidence="2" id="KW-1133">Transmembrane helix</keyword>
<dbReference type="InParanoid" id="A0A6C2YHK6"/>
<evidence type="ECO:0000256" key="1">
    <source>
        <dbReference type="SAM" id="MobiDB-lite"/>
    </source>
</evidence>
<evidence type="ECO:0000313" key="3">
    <source>
        <dbReference type="EMBL" id="VIP01008.1"/>
    </source>
</evidence>
<keyword evidence="2" id="KW-0812">Transmembrane</keyword>
<organism evidence="3">
    <name type="scientific">Tuwongella immobilis</name>
    <dbReference type="NCBI Taxonomy" id="692036"/>
    <lineage>
        <taxon>Bacteria</taxon>
        <taxon>Pseudomonadati</taxon>
        <taxon>Planctomycetota</taxon>
        <taxon>Planctomycetia</taxon>
        <taxon>Gemmatales</taxon>
        <taxon>Gemmataceae</taxon>
        <taxon>Tuwongella</taxon>
    </lineage>
</organism>
<gene>
    <name evidence="3" type="ORF">GMBLW1_29520</name>
</gene>
<dbReference type="KEGG" id="tim:GMBLW1_29520"/>
<dbReference type="Pfam" id="PF14559">
    <property type="entry name" value="TPR_19"/>
    <property type="match status" value="1"/>
</dbReference>
<keyword evidence="4" id="KW-1185">Reference proteome</keyword>
<protein>
    <submittedName>
        <fullName evidence="3">Uncharacterized protein</fullName>
    </submittedName>
</protein>
<name>A0A6C2YHK6_9BACT</name>
<dbReference type="InterPro" id="IPR011990">
    <property type="entry name" value="TPR-like_helical_dom_sf"/>
</dbReference>
<feature type="compositionally biased region" description="Polar residues" evidence="1">
    <location>
        <begin position="13"/>
        <end position="30"/>
    </location>
</feature>
<feature type="region of interest" description="Disordered" evidence="1">
    <location>
        <begin position="1"/>
        <end position="49"/>
    </location>
</feature>
<keyword evidence="2" id="KW-0472">Membrane</keyword>
<proteinExistence type="predicted"/>
<reference evidence="3" key="1">
    <citation type="submission" date="2019-04" db="EMBL/GenBank/DDBJ databases">
        <authorList>
            <consortium name="Science for Life Laboratories"/>
        </authorList>
    </citation>
    <scope>NUCLEOTIDE SEQUENCE</scope>
    <source>
        <strain evidence="3">MBLW1</strain>
    </source>
</reference>
<evidence type="ECO:0000256" key="2">
    <source>
        <dbReference type="SAM" id="Phobius"/>
    </source>
</evidence>
<evidence type="ECO:0000313" key="4">
    <source>
        <dbReference type="Proteomes" id="UP000464378"/>
    </source>
</evidence>
<dbReference type="EMBL" id="LR586016">
    <property type="protein sequence ID" value="VIP01008.1"/>
    <property type="molecule type" value="Genomic_DNA"/>
</dbReference>
<dbReference type="Proteomes" id="UP000464378">
    <property type="component" value="Chromosome"/>
</dbReference>
<dbReference type="EMBL" id="LR593887">
    <property type="protein sequence ID" value="VTR97440.1"/>
    <property type="molecule type" value="Genomic_DNA"/>
</dbReference>
<dbReference type="Gene3D" id="1.25.40.10">
    <property type="entry name" value="Tetratricopeptide repeat domain"/>
    <property type="match status" value="1"/>
</dbReference>
<dbReference type="RefSeq" id="WP_162656207.1">
    <property type="nucleotide sequence ID" value="NZ_LR593887.1"/>
</dbReference>
<sequence length="463" mass="51600">MTADPASHPTHAEANSESSAIPPRASTSDDSPAGISDNPIAPAPPPNRQTDGRTVQFEYCISLGIVTLQCQSEPIHLAPGERAFWRSLPYQFVNGLLGWWGVPWGPLLTLRAMACNLFGGIRLAGLILLALLLCPTTGHAGIYAPDLTPLFEPGSTGTMTPLPFDAFRRELADRMLLGAPPAEGTPDIPARQELLNRTQPLLGKPTADLTIAEMETLSANLLRLRKLDVAFPLLRQFSRDRRANFALLANLAALHQLREEYPAAVAAQEIARSEFPDELPGFTPEQRTWYKRLEREYVLRLLRLRRSEPPRVGPAETWDDLFAGVTFLDDAGQYTPGQLAASDREKLPADAIAIVQQLLLWSPEDSRLYWLLAELYAANNELQAASRILDECVDSRRFQNSTLIDHRHRIREAIQARIPPDESFLPSRERTLIVGMIGGSIMLVLLVLQIRVTLRRLRKRRQS</sequence>
<feature type="transmembrane region" description="Helical" evidence="2">
    <location>
        <begin position="432"/>
        <end position="454"/>
    </location>
</feature>
<dbReference type="SUPFAM" id="SSF48452">
    <property type="entry name" value="TPR-like"/>
    <property type="match status" value="1"/>
</dbReference>
<accession>A0A6C2YHK6</accession>